<gene>
    <name evidence="3" type="ORF">ASPWEDRAFT_643910</name>
</gene>
<dbReference type="PRINTS" id="PR00368">
    <property type="entry name" value="FADPNR"/>
</dbReference>
<dbReference type="PANTHER" id="PTHR43735:SF5">
    <property type="entry name" value="FAD_NAD(P)-BINDING DOMAIN-CONTAINING PROTEIN"/>
    <property type="match status" value="1"/>
</dbReference>
<protein>
    <recommendedName>
        <fullName evidence="2">FAD/NAD(P)-binding domain-containing protein</fullName>
    </recommendedName>
</protein>
<dbReference type="GeneID" id="63754592"/>
<sequence>MFYKILLFLKIFKTALHQLYSRAQLKLTSLIHRLTYHPVSHPRNIVIIGASFAGYTAAHRLAHSIPTGYRVFVVEKNSHFQLSWVLPRFCTVGGHEYKAFIPYGPYLAGAPDGSYTWVRDCVEKILPDESGDGSGKVQLGTGDCVDYEYLVFATGSSAELPSRVGKEDKRDGIEAIQAEQERVKAAQDVVIVGGGPAGIEIAADAKSQYPGKNVTLVHSREALLNARFGDKLRENVLMALEGLGVVVVLGERMMSSNDEVILSSGRRIACDCLIKCTGQTPNSSLLSSFSPSSISPSGHIKVRPTLQLSDTRYSHIYAAGDVIDMGNINGYGAVQQAQIVAQNIVSAIKKQEQREYRPQWWEGISKLTLGMEKSVVYINDGSADVTLSVKNRAVELDSAMVWKYLGVKPYEV</sequence>
<dbReference type="OrthoDB" id="202203at2759"/>
<dbReference type="GO" id="GO:0050660">
    <property type="term" value="F:flavin adenine dinucleotide binding"/>
    <property type="evidence" value="ECO:0007669"/>
    <property type="project" value="TreeGrafter"/>
</dbReference>
<name>A0A1L9RAS0_ASPWE</name>
<keyword evidence="4" id="KW-1185">Reference proteome</keyword>
<dbReference type="Gene3D" id="3.50.50.100">
    <property type="match status" value="1"/>
</dbReference>
<dbReference type="SUPFAM" id="SSF51905">
    <property type="entry name" value="FAD/NAD(P)-binding domain"/>
    <property type="match status" value="1"/>
</dbReference>
<dbReference type="STRING" id="1073089.A0A1L9RAS0"/>
<reference evidence="4" key="1">
    <citation type="journal article" date="2017" name="Genome Biol.">
        <title>Comparative genomics reveals high biological diversity and specific adaptations in the industrially and medically important fungal genus Aspergillus.</title>
        <authorList>
            <person name="de Vries R.P."/>
            <person name="Riley R."/>
            <person name="Wiebenga A."/>
            <person name="Aguilar-Osorio G."/>
            <person name="Amillis S."/>
            <person name="Uchima C.A."/>
            <person name="Anderluh G."/>
            <person name="Asadollahi M."/>
            <person name="Askin M."/>
            <person name="Barry K."/>
            <person name="Battaglia E."/>
            <person name="Bayram O."/>
            <person name="Benocci T."/>
            <person name="Braus-Stromeyer S.A."/>
            <person name="Caldana C."/>
            <person name="Canovas D."/>
            <person name="Cerqueira G.C."/>
            <person name="Chen F."/>
            <person name="Chen W."/>
            <person name="Choi C."/>
            <person name="Clum A."/>
            <person name="Dos Santos R.A."/>
            <person name="Damasio A.R."/>
            <person name="Diallinas G."/>
            <person name="Emri T."/>
            <person name="Fekete E."/>
            <person name="Flipphi M."/>
            <person name="Freyberg S."/>
            <person name="Gallo A."/>
            <person name="Gournas C."/>
            <person name="Habgood R."/>
            <person name="Hainaut M."/>
            <person name="Harispe M.L."/>
            <person name="Henrissat B."/>
            <person name="Hilden K.S."/>
            <person name="Hope R."/>
            <person name="Hossain A."/>
            <person name="Karabika E."/>
            <person name="Karaffa L."/>
            <person name="Karanyi Z."/>
            <person name="Krasevec N."/>
            <person name="Kuo A."/>
            <person name="Kusch H."/>
            <person name="LaButti K."/>
            <person name="Lagendijk E.L."/>
            <person name="Lapidus A."/>
            <person name="Levasseur A."/>
            <person name="Lindquist E."/>
            <person name="Lipzen A."/>
            <person name="Logrieco A.F."/>
            <person name="MacCabe A."/>
            <person name="Maekelae M.R."/>
            <person name="Malavazi I."/>
            <person name="Melin P."/>
            <person name="Meyer V."/>
            <person name="Mielnichuk N."/>
            <person name="Miskei M."/>
            <person name="Molnar A.P."/>
            <person name="Mule G."/>
            <person name="Ngan C.Y."/>
            <person name="Orejas M."/>
            <person name="Orosz E."/>
            <person name="Ouedraogo J.P."/>
            <person name="Overkamp K.M."/>
            <person name="Park H.-S."/>
            <person name="Perrone G."/>
            <person name="Piumi F."/>
            <person name="Punt P.J."/>
            <person name="Ram A.F."/>
            <person name="Ramon A."/>
            <person name="Rauscher S."/>
            <person name="Record E."/>
            <person name="Riano-Pachon D.M."/>
            <person name="Robert V."/>
            <person name="Roehrig J."/>
            <person name="Ruller R."/>
            <person name="Salamov A."/>
            <person name="Salih N.S."/>
            <person name="Samson R.A."/>
            <person name="Sandor E."/>
            <person name="Sanguinetti M."/>
            <person name="Schuetze T."/>
            <person name="Sepcic K."/>
            <person name="Shelest E."/>
            <person name="Sherlock G."/>
            <person name="Sophianopoulou V."/>
            <person name="Squina F.M."/>
            <person name="Sun H."/>
            <person name="Susca A."/>
            <person name="Todd R.B."/>
            <person name="Tsang A."/>
            <person name="Unkles S.E."/>
            <person name="van de Wiele N."/>
            <person name="van Rossen-Uffink D."/>
            <person name="Oliveira J.V."/>
            <person name="Vesth T.C."/>
            <person name="Visser J."/>
            <person name="Yu J.-H."/>
            <person name="Zhou M."/>
            <person name="Andersen M.R."/>
            <person name="Archer D.B."/>
            <person name="Baker S.E."/>
            <person name="Benoit I."/>
            <person name="Brakhage A.A."/>
            <person name="Braus G.H."/>
            <person name="Fischer R."/>
            <person name="Frisvad J.C."/>
            <person name="Goldman G.H."/>
            <person name="Houbraken J."/>
            <person name="Oakley B."/>
            <person name="Pocsi I."/>
            <person name="Scazzocchio C."/>
            <person name="Seiboth B."/>
            <person name="vanKuyk P.A."/>
            <person name="Wortman J."/>
            <person name="Dyer P.S."/>
            <person name="Grigoriev I.V."/>
        </authorList>
    </citation>
    <scope>NUCLEOTIDE SEQUENCE [LARGE SCALE GENOMIC DNA]</scope>
    <source>
        <strain evidence="4">DTO 134E9</strain>
    </source>
</reference>
<dbReference type="GO" id="GO:0004174">
    <property type="term" value="F:electron-transferring-flavoprotein dehydrogenase activity"/>
    <property type="evidence" value="ECO:0007669"/>
    <property type="project" value="TreeGrafter"/>
</dbReference>
<evidence type="ECO:0000313" key="3">
    <source>
        <dbReference type="EMBL" id="OJJ31988.1"/>
    </source>
</evidence>
<dbReference type="InterPro" id="IPR023753">
    <property type="entry name" value="FAD/NAD-binding_dom"/>
</dbReference>
<organism evidence="3 4">
    <name type="scientific">Aspergillus wentii DTO 134E9</name>
    <dbReference type="NCBI Taxonomy" id="1073089"/>
    <lineage>
        <taxon>Eukaryota</taxon>
        <taxon>Fungi</taxon>
        <taxon>Dikarya</taxon>
        <taxon>Ascomycota</taxon>
        <taxon>Pezizomycotina</taxon>
        <taxon>Eurotiomycetes</taxon>
        <taxon>Eurotiomycetidae</taxon>
        <taxon>Eurotiales</taxon>
        <taxon>Aspergillaceae</taxon>
        <taxon>Aspergillus</taxon>
        <taxon>Aspergillus subgen. Cremei</taxon>
    </lineage>
</organism>
<dbReference type="PANTHER" id="PTHR43735">
    <property type="entry name" value="APOPTOSIS-INDUCING FACTOR 1"/>
    <property type="match status" value="1"/>
</dbReference>
<dbReference type="AlphaFoldDB" id="A0A1L9RAS0"/>
<feature type="chain" id="PRO_5013290383" description="FAD/NAD(P)-binding domain-containing protein" evidence="1">
    <location>
        <begin position="18"/>
        <end position="412"/>
    </location>
</feature>
<dbReference type="Proteomes" id="UP000184383">
    <property type="component" value="Unassembled WGS sequence"/>
</dbReference>
<dbReference type="EMBL" id="KV878215">
    <property type="protein sequence ID" value="OJJ31988.1"/>
    <property type="molecule type" value="Genomic_DNA"/>
</dbReference>
<evidence type="ECO:0000259" key="2">
    <source>
        <dbReference type="Pfam" id="PF07992"/>
    </source>
</evidence>
<feature type="signal peptide" evidence="1">
    <location>
        <begin position="1"/>
        <end position="17"/>
    </location>
</feature>
<dbReference type="GO" id="GO:0005737">
    <property type="term" value="C:cytoplasm"/>
    <property type="evidence" value="ECO:0007669"/>
    <property type="project" value="TreeGrafter"/>
</dbReference>
<feature type="domain" description="FAD/NAD(P)-binding" evidence="2">
    <location>
        <begin position="44"/>
        <end position="337"/>
    </location>
</feature>
<dbReference type="Pfam" id="PF07992">
    <property type="entry name" value="Pyr_redox_2"/>
    <property type="match status" value="1"/>
</dbReference>
<accession>A0A1L9RAS0</accession>
<dbReference type="VEuPathDB" id="FungiDB:ASPWEDRAFT_643910"/>
<dbReference type="RefSeq" id="XP_040685665.1">
    <property type="nucleotide sequence ID" value="XM_040838744.1"/>
</dbReference>
<proteinExistence type="predicted"/>
<evidence type="ECO:0000313" key="4">
    <source>
        <dbReference type="Proteomes" id="UP000184383"/>
    </source>
</evidence>
<evidence type="ECO:0000256" key="1">
    <source>
        <dbReference type="SAM" id="SignalP"/>
    </source>
</evidence>
<dbReference type="InterPro" id="IPR036188">
    <property type="entry name" value="FAD/NAD-bd_sf"/>
</dbReference>
<keyword evidence="1" id="KW-0732">Signal</keyword>
<dbReference type="PRINTS" id="PR00411">
    <property type="entry name" value="PNDRDTASEI"/>
</dbReference>